<dbReference type="Pfam" id="PF05685">
    <property type="entry name" value="Uma2"/>
    <property type="match status" value="1"/>
</dbReference>
<evidence type="ECO:0000313" key="2">
    <source>
        <dbReference type="EMBL" id="GAA4514856.1"/>
    </source>
</evidence>
<dbReference type="GO" id="GO:0004519">
    <property type="term" value="F:endonuclease activity"/>
    <property type="evidence" value="ECO:0007669"/>
    <property type="project" value="UniProtKB-KW"/>
</dbReference>
<dbReference type="Proteomes" id="UP001500503">
    <property type="component" value="Unassembled WGS sequence"/>
</dbReference>
<evidence type="ECO:0000313" key="3">
    <source>
        <dbReference type="Proteomes" id="UP001500503"/>
    </source>
</evidence>
<dbReference type="RefSeq" id="WP_345473696.1">
    <property type="nucleotide sequence ID" value="NZ_BAABHF010000049.1"/>
</dbReference>
<dbReference type="InterPro" id="IPR008538">
    <property type="entry name" value="Uma2"/>
</dbReference>
<dbReference type="EMBL" id="BAABHF010000049">
    <property type="protein sequence ID" value="GAA4514856.1"/>
    <property type="molecule type" value="Genomic_DNA"/>
</dbReference>
<reference evidence="3" key="1">
    <citation type="journal article" date="2019" name="Int. J. Syst. Evol. Microbiol.">
        <title>The Global Catalogue of Microorganisms (GCM) 10K type strain sequencing project: providing services to taxonomists for standard genome sequencing and annotation.</title>
        <authorList>
            <consortium name="The Broad Institute Genomics Platform"/>
            <consortium name="The Broad Institute Genome Sequencing Center for Infectious Disease"/>
            <person name="Wu L."/>
            <person name="Ma J."/>
        </authorList>
    </citation>
    <scope>NUCLEOTIDE SEQUENCE [LARGE SCALE GENOMIC DNA]</scope>
    <source>
        <strain evidence="3">JCM 17933</strain>
    </source>
</reference>
<keyword evidence="2" id="KW-0255">Endonuclease</keyword>
<organism evidence="2 3">
    <name type="scientific">Actinoallomurus oryzae</name>
    <dbReference type="NCBI Taxonomy" id="502180"/>
    <lineage>
        <taxon>Bacteria</taxon>
        <taxon>Bacillati</taxon>
        <taxon>Actinomycetota</taxon>
        <taxon>Actinomycetes</taxon>
        <taxon>Streptosporangiales</taxon>
        <taxon>Thermomonosporaceae</taxon>
        <taxon>Actinoallomurus</taxon>
    </lineage>
</organism>
<protein>
    <submittedName>
        <fullName evidence="2">Uma2 family endonuclease</fullName>
    </submittedName>
</protein>
<dbReference type="SUPFAM" id="SSF52980">
    <property type="entry name" value="Restriction endonuclease-like"/>
    <property type="match status" value="1"/>
</dbReference>
<feature type="domain" description="Putative restriction endonuclease" evidence="1">
    <location>
        <begin position="21"/>
        <end position="182"/>
    </location>
</feature>
<comment type="caution">
    <text evidence="2">The sequence shown here is derived from an EMBL/GenBank/DDBJ whole genome shotgun (WGS) entry which is preliminary data.</text>
</comment>
<evidence type="ECO:0000259" key="1">
    <source>
        <dbReference type="Pfam" id="PF05685"/>
    </source>
</evidence>
<dbReference type="CDD" id="cd06260">
    <property type="entry name" value="DUF820-like"/>
    <property type="match status" value="1"/>
</dbReference>
<keyword evidence="2" id="KW-0540">Nuclease</keyword>
<dbReference type="InterPro" id="IPR012296">
    <property type="entry name" value="Nuclease_put_TT1808"/>
</dbReference>
<proteinExistence type="predicted"/>
<dbReference type="PANTHER" id="PTHR35400">
    <property type="entry name" value="SLR1083 PROTEIN"/>
    <property type="match status" value="1"/>
</dbReference>
<name>A0ABP8R0D4_9ACTN</name>
<gene>
    <name evidence="2" type="ORF">GCM10023191_083970</name>
</gene>
<accession>A0ABP8R0D4</accession>
<keyword evidence="2" id="KW-0378">Hydrolase</keyword>
<dbReference type="Gene3D" id="3.90.1570.10">
    <property type="entry name" value="tt1808, chain A"/>
    <property type="match status" value="1"/>
</dbReference>
<keyword evidence="3" id="KW-1185">Reference proteome</keyword>
<dbReference type="InterPro" id="IPR011335">
    <property type="entry name" value="Restrct_endonuc-II-like"/>
</dbReference>
<dbReference type="PANTHER" id="PTHR35400:SF3">
    <property type="entry name" value="SLL1072 PROTEIN"/>
    <property type="match status" value="1"/>
</dbReference>
<sequence length="195" mass="21234">MTEVLAMPQDVHSEPWTIDDVLAAPPKNGMRYELIEGRLVVSPVPPPPHQAAGKRLIRILDSAAPRELEASPETNLRVGADMFIPDVMVAKSEALFASGSMYVAPEDVLMVVEIISPGNSTFERAWKPQQYAKGGIPFYMEIELPAGPRVLASELRDGKYERVAEARAGETLKLAEPFPVSFDPGDLVGPRRSAG</sequence>